<dbReference type="AlphaFoldDB" id="A0A2V3ZR89"/>
<evidence type="ECO:0000313" key="3">
    <source>
        <dbReference type="EMBL" id="PXX95219.1"/>
    </source>
</evidence>
<comment type="caution">
    <text evidence="3">The sequence shown here is derived from an EMBL/GenBank/DDBJ whole genome shotgun (WGS) entry which is preliminary data.</text>
</comment>
<feature type="signal peptide" evidence="1">
    <location>
        <begin position="1"/>
        <end position="21"/>
    </location>
</feature>
<organism evidence="3 4">
    <name type="scientific">Marinifilum breve</name>
    <dbReference type="NCBI Taxonomy" id="2184082"/>
    <lineage>
        <taxon>Bacteria</taxon>
        <taxon>Pseudomonadati</taxon>
        <taxon>Bacteroidota</taxon>
        <taxon>Bacteroidia</taxon>
        <taxon>Marinilabiliales</taxon>
        <taxon>Marinifilaceae</taxon>
    </lineage>
</organism>
<dbReference type="PANTHER" id="PTHR39200:SF1">
    <property type="entry name" value="AUTO-TRANSPORTER ADHESIN HEAD GIN DOMAIN-CONTAINING PROTEIN-RELATED"/>
    <property type="match status" value="1"/>
</dbReference>
<keyword evidence="4" id="KW-1185">Reference proteome</keyword>
<evidence type="ECO:0000313" key="4">
    <source>
        <dbReference type="Proteomes" id="UP000248079"/>
    </source>
</evidence>
<gene>
    <name evidence="3" type="ORF">DF185_22495</name>
</gene>
<dbReference type="EMBL" id="QFLI01000016">
    <property type="protein sequence ID" value="PXX95219.1"/>
    <property type="molecule type" value="Genomic_DNA"/>
</dbReference>
<dbReference type="Pfam" id="PF10988">
    <property type="entry name" value="DUF2807"/>
    <property type="match status" value="1"/>
</dbReference>
<keyword evidence="1" id="KW-0732">Signal</keyword>
<proteinExistence type="predicted"/>
<sequence>MKGYKKIISPILILLISVATALPTFADGIKGNGNVKSEQREVGNFETIKVNGAFTIYLSQDDDYSLKVVADENLLDVITSKMKGDVLYITTEKSIYKSTELKLYIGFKHLSEIKANGAISLKSDQVLRFDELEIEINGASSADLELSANSLSIDNSGASTIKLAGKSEEIDIDISGAGSVNAINMKALKGTIDISGVGSGKVHVLEELRVSISGIGSVKYKGDPKVTSDISFLGSLKKY</sequence>
<dbReference type="Gene3D" id="2.160.20.120">
    <property type="match status" value="1"/>
</dbReference>
<evidence type="ECO:0000256" key="1">
    <source>
        <dbReference type="SAM" id="SignalP"/>
    </source>
</evidence>
<dbReference type="Proteomes" id="UP000248079">
    <property type="component" value="Unassembled WGS sequence"/>
</dbReference>
<dbReference type="RefSeq" id="WP_110363941.1">
    <property type="nucleotide sequence ID" value="NZ_QFLI01000016.1"/>
</dbReference>
<dbReference type="PANTHER" id="PTHR39200">
    <property type="entry name" value="HYPOTHETICAL EXPORTED PROTEIN"/>
    <property type="match status" value="1"/>
</dbReference>
<accession>A0A2V3ZR89</accession>
<feature type="chain" id="PRO_5015933734" description="Putative auto-transporter adhesin head GIN domain-containing protein" evidence="1">
    <location>
        <begin position="22"/>
        <end position="239"/>
    </location>
</feature>
<feature type="domain" description="Putative auto-transporter adhesin head GIN" evidence="2">
    <location>
        <begin position="44"/>
        <end position="224"/>
    </location>
</feature>
<reference evidence="3 4" key="1">
    <citation type="submission" date="2018-05" db="EMBL/GenBank/DDBJ databases">
        <title>Marinifilum breve JC075T sp. nov., a marine bacterium isolated from Yongle Blue Hole in the South China Sea.</title>
        <authorList>
            <person name="Fu T."/>
        </authorList>
    </citation>
    <scope>NUCLEOTIDE SEQUENCE [LARGE SCALE GENOMIC DNA]</scope>
    <source>
        <strain evidence="3 4">JC075</strain>
    </source>
</reference>
<name>A0A2V3ZR89_9BACT</name>
<evidence type="ECO:0000259" key="2">
    <source>
        <dbReference type="Pfam" id="PF10988"/>
    </source>
</evidence>
<dbReference type="InterPro" id="IPR021255">
    <property type="entry name" value="DUF2807"/>
</dbReference>
<protein>
    <recommendedName>
        <fullName evidence="2">Putative auto-transporter adhesin head GIN domain-containing protein</fullName>
    </recommendedName>
</protein>
<dbReference type="OrthoDB" id="1047698at2"/>